<protein>
    <submittedName>
        <fullName evidence="2">Uncharacterized protein</fullName>
    </submittedName>
</protein>
<evidence type="ECO:0000256" key="1">
    <source>
        <dbReference type="SAM" id="Phobius"/>
    </source>
</evidence>
<dbReference type="AlphaFoldDB" id="A0A916UJD6"/>
<keyword evidence="1" id="KW-1133">Transmembrane helix</keyword>
<feature type="transmembrane region" description="Helical" evidence="1">
    <location>
        <begin position="57"/>
        <end position="76"/>
    </location>
</feature>
<dbReference type="Proteomes" id="UP000641514">
    <property type="component" value="Unassembled WGS sequence"/>
</dbReference>
<feature type="transmembrane region" description="Helical" evidence="1">
    <location>
        <begin position="111"/>
        <end position="128"/>
    </location>
</feature>
<feature type="transmembrane region" description="Helical" evidence="1">
    <location>
        <begin position="12"/>
        <end position="35"/>
    </location>
</feature>
<dbReference type="EMBL" id="BMJH01000003">
    <property type="protein sequence ID" value="GGC74458.1"/>
    <property type="molecule type" value="Genomic_DNA"/>
</dbReference>
<comment type="caution">
    <text evidence="2">The sequence shown here is derived from an EMBL/GenBank/DDBJ whole genome shotgun (WGS) entry which is preliminary data.</text>
</comment>
<proteinExistence type="predicted"/>
<evidence type="ECO:0000313" key="2">
    <source>
        <dbReference type="EMBL" id="GGC74458.1"/>
    </source>
</evidence>
<gene>
    <name evidence="2" type="ORF">GCM10011410_29700</name>
</gene>
<accession>A0A916UJD6</accession>
<keyword evidence="1" id="KW-0812">Transmembrane</keyword>
<name>A0A916UJD6_9ACTN</name>
<feature type="transmembrane region" description="Helical" evidence="1">
    <location>
        <begin position="88"/>
        <end position="105"/>
    </location>
</feature>
<sequence length="137" mass="15001">MNQPELRPTVVSAAYWLWFAAAVVLILMGLGWLFVDEATILAADPNFQNPGQLVDLMRMYGGIALVSAVFVAFLAGRMRRGDARYRRSLVAFSVVLSIFQIMSIWLVGAGFFAIAVVAPVVAASILVYRPAAKSWFS</sequence>
<keyword evidence="1" id="KW-0472">Membrane</keyword>
<organism evidence="2 3">
    <name type="scientific">Hoyosella rhizosphaerae</name>
    <dbReference type="NCBI Taxonomy" id="1755582"/>
    <lineage>
        <taxon>Bacteria</taxon>
        <taxon>Bacillati</taxon>
        <taxon>Actinomycetota</taxon>
        <taxon>Actinomycetes</taxon>
        <taxon>Mycobacteriales</taxon>
        <taxon>Hoyosellaceae</taxon>
        <taxon>Hoyosella</taxon>
    </lineage>
</organism>
<dbReference type="RefSeq" id="WP_188676682.1">
    <property type="nucleotide sequence ID" value="NZ_BMJH01000003.1"/>
</dbReference>
<reference evidence="2" key="1">
    <citation type="journal article" date="2014" name="Int. J. Syst. Evol. Microbiol.">
        <title>Complete genome sequence of Corynebacterium casei LMG S-19264T (=DSM 44701T), isolated from a smear-ripened cheese.</title>
        <authorList>
            <consortium name="US DOE Joint Genome Institute (JGI-PGF)"/>
            <person name="Walter F."/>
            <person name="Albersmeier A."/>
            <person name="Kalinowski J."/>
            <person name="Ruckert C."/>
        </authorList>
    </citation>
    <scope>NUCLEOTIDE SEQUENCE</scope>
    <source>
        <strain evidence="2">CGMCC 1.15478</strain>
    </source>
</reference>
<evidence type="ECO:0000313" key="3">
    <source>
        <dbReference type="Proteomes" id="UP000641514"/>
    </source>
</evidence>
<keyword evidence="3" id="KW-1185">Reference proteome</keyword>
<reference evidence="2" key="2">
    <citation type="submission" date="2020-09" db="EMBL/GenBank/DDBJ databases">
        <authorList>
            <person name="Sun Q."/>
            <person name="Zhou Y."/>
        </authorList>
    </citation>
    <scope>NUCLEOTIDE SEQUENCE</scope>
    <source>
        <strain evidence="2">CGMCC 1.15478</strain>
    </source>
</reference>